<dbReference type="Proteomes" id="UP000241818">
    <property type="component" value="Unassembled WGS sequence"/>
</dbReference>
<dbReference type="InParanoid" id="A0A2T3BGG2"/>
<dbReference type="RefSeq" id="XP_024726006.1">
    <property type="nucleotide sequence ID" value="XM_024863304.1"/>
</dbReference>
<gene>
    <name evidence="1" type="ORF">M430DRAFT_15692</name>
</gene>
<reference evidence="1 2" key="1">
    <citation type="journal article" date="2018" name="New Phytol.">
        <title>Comparative genomics and transcriptomics depict ericoid mycorrhizal fungi as versatile saprotrophs and plant mutualists.</title>
        <authorList>
            <person name="Martino E."/>
            <person name="Morin E."/>
            <person name="Grelet G.A."/>
            <person name="Kuo A."/>
            <person name="Kohler A."/>
            <person name="Daghino S."/>
            <person name="Barry K.W."/>
            <person name="Cichocki N."/>
            <person name="Clum A."/>
            <person name="Dockter R.B."/>
            <person name="Hainaut M."/>
            <person name="Kuo R.C."/>
            <person name="LaButti K."/>
            <person name="Lindahl B.D."/>
            <person name="Lindquist E.A."/>
            <person name="Lipzen A."/>
            <person name="Khouja H.R."/>
            <person name="Magnuson J."/>
            <person name="Murat C."/>
            <person name="Ohm R.A."/>
            <person name="Singer S.W."/>
            <person name="Spatafora J.W."/>
            <person name="Wang M."/>
            <person name="Veneault-Fourrey C."/>
            <person name="Henrissat B."/>
            <person name="Grigoriev I.V."/>
            <person name="Martin F.M."/>
            <person name="Perotto S."/>
        </authorList>
    </citation>
    <scope>NUCLEOTIDE SEQUENCE [LARGE SCALE GENOMIC DNA]</scope>
    <source>
        <strain evidence="1 2">ATCC 22711</strain>
    </source>
</reference>
<organism evidence="1 2">
    <name type="scientific">Amorphotheca resinae ATCC 22711</name>
    <dbReference type="NCBI Taxonomy" id="857342"/>
    <lineage>
        <taxon>Eukaryota</taxon>
        <taxon>Fungi</taxon>
        <taxon>Dikarya</taxon>
        <taxon>Ascomycota</taxon>
        <taxon>Pezizomycotina</taxon>
        <taxon>Leotiomycetes</taxon>
        <taxon>Helotiales</taxon>
        <taxon>Amorphothecaceae</taxon>
        <taxon>Amorphotheca</taxon>
    </lineage>
</organism>
<protein>
    <submittedName>
        <fullName evidence="1">Uncharacterized protein</fullName>
    </submittedName>
</protein>
<proteinExistence type="predicted"/>
<accession>A0A2T3BGG2</accession>
<keyword evidence="2" id="KW-1185">Reference proteome</keyword>
<name>A0A2T3BGG2_AMORE</name>
<evidence type="ECO:0000313" key="1">
    <source>
        <dbReference type="EMBL" id="PSS28481.1"/>
    </source>
</evidence>
<dbReference type="GeneID" id="36571385"/>
<dbReference type="EMBL" id="KZ679006">
    <property type="protein sequence ID" value="PSS28481.1"/>
    <property type="molecule type" value="Genomic_DNA"/>
</dbReference>
<sequence length="119" mass="12973">MAVVLPLVPQVCAVSSSRPKVPSLRGNEVEWSGVEWSGAEEVEVEVENPSSSEMLCGSVLFVPRDSRPLARGSVTLDRLPQPIADAGIVPAEQQMLRQGCPADRPPNIVRVRKFQLEEL</sequence>
<evidence type="ECO:0000313" key="2">
    <source>
        <dbReference type="Proteomes" id="UP000241818"/>
    </source>
</evidence>
<dbReference type="AlphaFoldDB" id="A0A2T3BGG2"/>